<dbReference type="Proteomes" id="UP000802098">
    <property type="component" value="Unassembled WGS sequence"/>
</dbReference>
<organism evidence="3 4">
    <name type="scientific">Rubrivivax benzoatilyticus</name>
    <dbReference type="NCBI Taxonomy" id="316997"/>
    <lineage>
        <taxon>Bacteria</taxon>
        <taxon>Pseudomonadati</taxon>
        <taxon>Pseudomonadota</taxon>
        <taxon>Betaproteobacteria</taxon>
        <taxon>Burkholderiales</taxon>
        <taxon>Sphaerotilaceae</taxon>
        <taxon>Rubrivivax</taxon>
    </lineage>
</organism>
<feature type="chain" id="PRO_5045460559" description="DUF2268 domain-containing protein" evidence="2">
    <location>
        <begin position="20"/>
        <end position="221"/>
    </location>
</feature>
<evidence type="ECO:0000313" key="3">
    <source>
        <dbReference type="EMBL" id="NHK96852.1"/>
    </source>
</evidence>
<feature type="signal peptide" evidence="2">
    <location>
        <begin position="1"/>
        <end position="19"/>
    </location>
</feature>
<dbReference type="EMBL" id="JAAOCD010000001">
    <property type="protein sequence ID" value="NHK96852.1"/>
    <property type="molecule type" value="Genomic_DNA"/>
</dbReference>
<reference evidence="3 4" key="1">
    <citation type="submission" date="2020-03" db="EMBL/GenBank/DDBJ databases">
        <title>Rubrivivax benzoatilyticus JA2 (sequenced after 10 years sub-culturing).</title>
        <authorList>
            <person name="Gupta D."/>
            <person name="Chintalapati S."/>
            <person name="Chintalapati V.R."/>
        </authorList>
    </citation>
    <scope>NUCLEOTIDE SEQUENCE [LARGE SCALE GENOMIC DNA]</scope>
    <source>
        <strain evidence="3 4">JA2-Mal</strain>
    </source>
</reference>
<evidence type="ECO:0000256" key="1">
    <source>
        <dbReference type="SAM" id="MobiDB-lite"/>
    </source>
</evidence>
<dbReference type="RefSeq" id="WP_138938899.1">
    <property type="nucleotide sequence ID" value="NZ_JAAOCD010000001.1"/>
</dbReference>
<feature type="region of interest" description="Disordered" evidence="1">
    <location>
        <begin position="186"/>
        <end position="221"/>
    </location>
</feature>
<feature type="compositionally biased region" description="Basic residues" evidence="1">
    <location>
        <begin position="190"/>
        <end position="207"/>
    </location>
</feature>
<protein>
    <recommendedName>
        <fullName evidence="5">DUF2268 domain-containing protein</fullName>
    </recommendedName>
</protein>
<evidence type="ECO:0000313" key="4">
    <source>
        <dbReference type="Proteomes" id="UP000802098"/>
    </source>
</evidence>
<evidence type="ECO:0008006" key="5">
    <source>
        <dbReference type="Google" id="ProtNLM"/>
    </source>
</evidence>
<keyword evidence="2" id="KW-0732">Signal</keyword>
<keyword evidence="4" id="KW-1185">Reference proteome</keyword>
<evidence type="ECO:0000256" key="2">
    <source>
        <dbReference type="SAM" id="SignalP"/>
    </source>
</evidence>
<accession>A0ABX0HT08</accession>
<proteinExistence type="predicted"/>
<comment type="caution">
    <text evidence="3">The sequence shown here is derived from an EMBL/GenBank/DDBJ whole genome shotgun (WGS) entry which is preliminary data.</text>
</comment>
<sequence>MRQTIVLGFMLAAALPAAAGGLTATETRWLRGAAPVLADAEARGLPLDIVVQPQPTTGLALLALGFVDGRCKFVLSMRANPEAEATLERLPPGREDAALELMAAHEVAHCERHVQGAWHGRPPGAGAGPDPERGEEAWADLAGLAWIQARRPADYAALHACWWPNASATACPAARTTRWTGWMPPPAGWMRRHRRPLRRRSGRASRPRRAEGIQRRRPRRR</sequence>
<gene>
    <name evidence="3" type="ORF">G7087_00520</name>
</gene>
<name>A0ABX0HT08_9BURK</name>